<evidence type="ECO:0000313" key="1">
    <source>
        <dbReference type="EMBL" id="CAG8571418.1"/>
    </source>
</evidence>
<feature type="non-terminal residue" evidence="1">
    <location>
        <position position="93"/>
    </location>
</feature>
<dbReference type="AlphaFoldDB" id="A0A9N9BMS5"/>
<name>A0A9N9BMS5_9GLOM</name>
<keyword evidence="2" id="KW-1185">Reference proteome</keyword>
<dbReference type="EMBL" id="CAJVPV010004329">
    <property type="protein sequence ID" value="CAG8571418.1"/>
    <property type="molecule type" value="Genomic_DNA"/>
</dbReference>
<organism evidence="1 2">
    <name type="scientific">Acaulospora morrowiae</name>
    <dbReference type="NCBI Taxonomy" id="94023"/>
    <lineage>
        <taxon>Eukaryota</taxon>
        <taxon>Fungi</taxon>
        <taxon>Fungi incertae sedis</taxon>
        <taxon>Mucoromycota</taxon>
        <taxon>Glomeromycotina</taxon>
        <taxon>Glomeromycetes</taxon>
        <taxon>Diversisporales</taxon>
        <taxon>Acaulosporaceae</taxon>
        <taxon>Acaulospora</taxon>
    </lineage>
</organism>
<comment type="caution">
    <text evidence="1">The sequence shown here is derived from an EMBL/GenBank/DDBJ whole genome shotgun (WGS) entry which is preliminary data.</text>
</comment>
<accession>A0A9N9BMS5</accession>
<gene>
    <name evidence="1" type="ORF">AMORRO_LOCUS6490</name>
</gene>
<protein>
    <submittedName>
        <fullName evidence="1">7736_t:CDS:1</fullName>
    </submittedName>
</protein>
<evidence type="ECO:0000313" key="2">
    <source>
        <dbReference type="Proteomes" id="UP000789342"/>
    </source>
</evidence>
<reference evidence="1" key="1">
    <citation type="submission" date="2021-06" db="EMBL/GenBank/DDBJ databases">
        <authorList>
            <person name="Kallberg Y."/>
            <person name="Tangrot J."/>
            <person name="Rosling A."/>
        </authorList>
    </citation>
    <scope>NUCLEOTIDE SEQUENCE</scope>
    <source>
        <strain evidence="1">CL551</strain>
    </source>
</reference>
<sequence length="93" mass="11178">LELYTYHQESNANSLFRSLLKFRNLEYLAIYPGENARRQHFEKLLTHRRLKDVKFSFGNIDDMQLYYNDLQRRNRGCLHAEFSSGNFITINSE</sequence>
<dbReference type="OrthoDB" id="10257471at2759"/>
<proteinExistence type="predicted"/>
<dbReference type="Proteomes" id="UP000789342">
    <property type="component" value="Unassembled WGS sequence"/>
</dbReference>